<comment type="caution">
    <text evidence="2">The sequence shown here is derived from an EMBL/GenBank/DDBJ whole genome shotgun (WGS) entry which is preliminary data.</text>
</comment>
<gene>
    <name evidence="2" type="ORF">NX780_18040</name>
</gene>
<reference evidence="2 3" key="1">
    <citation type="submission" date="2022-08" db="EMBL/GenBank/DDBJ databases">
        <title>Reclassification of Massilia species as members of the genera Telluria, Duganella, Pseudoduganella, Mokoshia gen. nov. and Zemynaea gen. nov. using orthogonal and non-orthogonal genome-based approaches.</title>
        <authorList>
            <person name="Bowman J.P."/>
        </authorList>
    </citation>
    <scope>NUCLEOTIDE SEQUENCE [LARGE SCALE GENOMIC DNA]</scope>
    <source>
        <strain evidence="2 3">JCM 31661</strain>
    </source>
</reference>
<organism evidence="2 3">
    <name type="scientific">Massilia agri</name>
    <dbReference type="NCBI Taxonomy" id="1886785"/>
    <lineage>
        <taxon>Bacteria</taxon>
        <taxon>Pseudomonadati</taxon>
        <taxon>Pseudomonadota</taxon>
        <taxon>Betaproteobacteria</taxon>
        <taxon>Burkholderiales</taxon>
        <taxon>Oxalobacteraceae</taxon>
        <taxon>Telluria group</taxon>
        <taxon>Massilia</taxon>
    </lineage>
</organism>
<dbReference type="RefSeq" id="WP_258829264.1">
    <property type="nucleotide sequence ID" value="NZ_JANUHA010000014.1"/>
</dbReference>
<dbReference type="GO" id="GO:0016787">
    <property type="term" value="F:hydrolase activity"/>
    <property type="evidence" value="ECO:0007669"/>
    <property type="project" value="UniProtKB-KW"/>
</dbReference>
<dbReference type="Pfam" id="PF13472">
    <property type="entry name" value="Lipase_GDSL_2"/>
    <property type="match status" value="1"/>
</dbReference>
<protein>
    <submittedName>
        <fullName evidence="2">SGNH/GDSL hydrolase family protein</fullName>
    </submittedName>
</protein>
<dbReference type="InterPro" id="IPR053140">
    <property type="entry name" value="GDSL_Rv0518-like"/>
</dbReference>
<dbReference type="Proteomes" id="UP001206572">
    <property type="component" value="Unassembled WGS sequence"/>
</dbReference>
<name>A0ABT2ARC2_9BURK</name>
<dbReference type="PROSITE" id="PS51318">
    <property type="entry name" value="TAT"/>
    <property type="match status" value="1"/>
</dbReference>
<dbReference type="Gene3D" id="3.40.50.1110">
    <property type="entry name" value="SGNH hydrolase"/>
    <property type="match status" value="1"/>
</dbReference>
<accession>A0ABT2ARC2</accession>
<evidence type="ECO:0000313" key="2">
    <source>
        <dbReference type="EMBL" id="MCS0598248.1"/>
    </source>
</evidence>
<sequence length="434" mass="45877">MPPVDSGFTPSFTKPVNHDGCVSRGRRRFLASGSVLAGTLAAAPIAAAQSWRSDGWCATWGCAPAGPPPSASTLSFSGQTLRLVVRASIGGTRVRVRLSNEMGSTPLTIGAAQIGLRSSGVYVVAGSNLPLTFGGRTSVTLRPGTPAVSDPVFMQVPPFADLAISLYLPGTVAATTYHRDAWQANYVSTAGNFAANTSFSVSRTIGAWPFLTEVDVNSGGGCIVAIGDSITDGQGSGTNLNRRWPDYLARRLQAELGTSGRIGVVNRGIAGNQLLEDIPTAMQSGHDVLERFDRDVLATPGVRAVIVLSGINDIVYSSGANLVRVDEMVAGYRQLIARAHARGVAALGATLPPMLGFVYYNAAREGVRQGINNWLRSANEFDTLLDWDQVLRDPAAPTRLRSAYNSGDWLHPNDVGYQAMANAIPLGELQQLVP</sequence>
<dbReference type="InterPro" id="IPR013830">
    <property type="entry name" value="SGNH_hydro"/>
</dbReference>
<evidence type="ECO:0000313" key="3">
    <source>
        <dbReference type="Proteomes" id="UP001206572"/>
    </source>
</evidence>
<dbReference type="SUPFAM" id="SSF52266">
    <property type="entry name" value="SGNH hydrolase"/>
    <property type="match status" value="1"/>
</dbReference>
<dbReference type="InterPro" id="IPR036514">
    <property type="entry name" value="SGNH_hydro_sf"/>
</dbReference>
<evidence type="ECO:0000259" key="1">
    <source>
        <dbReference type="Pfam" id="PF13472"/>
    </source>
</evidence>
<proteinExistence type="predicted"/>
<dbReference type="EMBL" id="JANUHA010000014">
    <property type="protein sequence ID" value="MCS0598248.1"/>
    <property type="molecule type" value="Genomic_DNA"/>
</dbReference>
<dbReference type="InterPro" id="IPR006311">
    <property type="entry name" value="TAT_signal"/>
</dbReference>
<dbReference type="PANTHER" id="PTHR43784:SF2">
    <property type="entry name" value="GDSL-LIKE LIPASE_ACYLHYDROLASE, PUTATIVE (AFU_ORTHOLOGUE AFUA_2G00820)-RELATED"/>
    <property type="match status" value="1"/>
</dbReference>
<dbReference type="CDD" id="cd01830">
    <property type="entry name" value="XynE_like"/>
    <property type="match status" value="1"/>
</dbReference>
<feature type="domain" description="SGNH hydrolase-type esterase" evidence="1">
    <location>
        <begin position="225"/>
        <end position="419"/>
    </location>
</feature>
<dbReference type="PANTHER" id="PTHR43784">
    <property type="entry name" value="GDSL-LIKE LIPASE/ACYLHYDROLASE, PUTATIVE (AFU_ORTHOLOGUE AFUA_2G00820)-RELATED"/>
    <property type="match status" value="1"/>
</dbReference>
<keyword evidence="2" id="KW-0378">Hydrolase</keyword>
<keyword evidence="3" id="KW-1185">Reference proteome</keyword>